<dbReference type="RefSeq" id="WP_083026624.1">
    <property type="nucleotide sequence ID" value="NZ_AP022589.1"/>
</dbReference>
<dbReference type="InterPro" id="IPR032710">
    <property type="entry name" value="NTF2-like_dom_sf"/>
</dbReference>
<organism evidence="1 2">
    <name type="scientific">Mycolicibacter minnesotensis</name>
    <dbReference type="NCBI Taxonomy" id="1118379"/>
    <lineage>
        <taxon>Bacteria</taxon>
        <taxon>Bacillati</taxon>
        <taxon>Actinomycetota</taxon>
        <taxon>Actinomycetes</taxon>
        <taxon>Mycobacteriales</taxon>
        <taxon>Mycobacteriaceae</taxon>
        <taxon>Mycolicibacter</taxon>
    </lineage>
</organism>
<evidence type="ECO:0008006" key="3">
    <source>
        <dbReference type="Google" id="ProtNLM"/>
    </source>
</evidence>
<sequence>MRGPALPFENIIVAHLNAWNSPSGSAREQAIAEVYSPDVFVGEPADALTGHEGVEAAIAALQAQLPETVITRTGPTQTSQDLVTYAWTLGPANGPALASGRDVLIIHNEKVSSLYVIIDE</sequence>
<name>A0AA91M4K9_9MYCO</name>
<dbReference type="AlphaFoldDB" id="A0AA91M4K9"/>
<dbReference type="Gene3D" id="3.10.450.50">
    <property type="match status" value="1"/>
</dbReference>
<dbReference type="EMBL" id="MVHZ01000013">
    <property type="protein sequence ID" value="ORA99932.1"/>
    <property type="molecule type" value="Genomic_DNA"/>
</dbReference>
<gene>
    <name evidence="1" type="ORF">BST33_12685</name>
</gene>
<protein>
    <recommendedName>
        <fullName evidence="3">SnoaL-like domain-containing protein</fullName>
    </recommendedName>
</protein>
<evidence type="ECO:0000313" key="1">
    <source>
        <dbReference type="EMBL" id="ORA99932.1"/>
    </source>
</evidence>
<dbReference type="Proteomes" id="UP000192320">
    <property type="component" value="Unassembled WGS sequence"/>
</dbReference>
<evidence type="ECO:0000313" key="2">
    <source>
        <dbReference type="Proteomes" id="UP000192320"/>
    </source>
</evidence>
<comment type="caution">
    <text evidence="1">The sequence shown here is derived from an EMBL/GenBank/DDBJ whole genome shotgun (WGS) entry which is preliminary data.</text>
</comment>
<dbReference type="SUPFAM" id="SSF54427">
    <property type="entry name" value="NTF2-like"/>
    <property type="match status" value="1"/>
</dbReference>
<proteinExistence type="predicted"/>
<keyword evidence="2" id="KW-1185">Reference proteome</keyword>
<reference evidence="1 2" key="1">
    <citation type="submission" date="2017-02" db="EMBL/GenBank/DDBJ databases">
        <title>The new phylogeny of genus Mycobacterium.</title>
        <authorList>
            <person name="Tortoli E."/>
            <person name="Trovato A."/>
            <person name="Cirillo D.M."/>
        </authorList>
    </citation>
    <scope>NUCLEOTIDE SEQUENCE [LARGE SCALE GENOMIC DNA]</scope>
    <source>
        <strain evidence="1 2">DSM 45633</strain>
    </source>
</reference>
<accession>A0AA91M4K9</accession>